<protein>
    <submittedName>
        <fullName evidence="1">Uncharacterized protein</fullName>
    </submittedName>
</protein>
<gene>
    <name evidence="1" type="ORF">PLEPLA_LOCUS47518</name>
</gene>
<feature type="non-terminal residue" evidence="1">
    <location>
        <position position="1"/>
    </location>
</feature>
<name>A0A9N7VWR7_PLEPL</name>
<evidence type="ECO:0000313" key="2">
    <source>
        <dbReference type="Proteomes" id="UP001153269"/>
    </source>
</evidence>
<dbReference type="Proteomes" id="UP001153269">
    <property type="component" value="Unassembled WGS sequence"/>
</dbReference>
<dbReference type="EMBL" id="CADEAL010004443">
    <property type="protein sequence ID" value="CAB1459681.1"/>
    <property type="molecule type" value="Genomic_DNA"/>
</dbReference>
<dbReference type="AlphaFoldDB" id="A0A9N7VWR7"/>
<sequence>MFSVSITVEAVSGGAPSARHSQRSGLVSLIWVQWKTLEPEVLLESRWRGSISWTLLRRLKIQ</sequence>
<keyword evidence="2" id="KW-1185">Reference proteome</keyword>
<organism evidence="1 2">
    <name type="scientific">Pleuronectes platessa</name>
    <name type="common">European plaice</name>
    <dbReference type="NCBI Taxonomy" id="8262"/>
    <lineage>
        <taxon>Eukaryota</taxon>
        <taxon>Metazoa</taxon>
        <taxon>Chordata</taxon>
        <taxon>Craniata</taxon>
        <taxon>Vertebrata</taxon>
        <taxon>Euteleostomi</taxon>
        <taxon>Actinopterygii</taxon>
        <taxon>Neopterygii</taxon>
        <taxon>Teleostei</taxon>
        <taxon>Neoteleostei</taxon>
        <taxon>Acanthomorphata</taxon>
        <taxon>Carangaria</taxon>
        <taxon>Pleuronectiformes</taxon>
        <taxon>Pleuronectoidei</taxon>
        <taxon>Pleuronectidae</taxon>
        <taxon>Pleuronectes</taxon>
    </lineage>
</organism>
<reference evidence="1" key="1">
    <citation type="submission" date="2020-03" db="EMBL/GenBank/DDBJ databases">
        <authorList>
            <person name="Weist P."/>
        </authorList>
    </citation>
    <scope>NUCLEOTIDE SEQUENCE</scope>
</reference>
<proteinExistence type="predicted"/>
<evidence type="ECO:0000313" key="1">
    <source>
        <dbReference type="EMBL" id="CAB1459681.1"/>
    </source>
</evidence>
<comment type="caution">
    <text evidence="1">The sequence shown here is derived from an EMBL/GenBank/DDBJ whole genome shotgun (WGS) entry which is preliminary data.</text>
</comment>
<accession>A0A9N7VWR7</accession>